<evidence type="ECO:0000313" key="2">
    <source>
        <dbReference type="EMBL" id="EYC44784.1"/>
    </source>
</evidence>
<keyword evidence="3" id="KW-1185">Reference proteome</keyword>
<protein>
    <submittedName>
        <fullName evidence="2">Uncharacterized protein</fullName>
    </submittedName>
</protein>
<proteinExistence type="predicted"/>
<dbReference type="OrthoDB" id="5512589at2759"/>
<feature type="region of interest" description="Disordered" evidence="1">
    <location>
        <begin position="1"/>
        <end position="30"/>
    </location>
</feature>
<evidence type="ECO:0000256" key="1">
    <source>
        <dbReference type="SAM" id="MobiDB-lite"/>
    </source>
</evidence>
<dbReference type="Proteomes" id="UP000024635">
    <property type="component" value="Unassembled WGS sequence"/>
</dbReference>
<reference evidence="3" key="1">
    <citation type="journal article" date="2015" name="Nat. Genet.">
        <title>The genome and transcriptome of the zoonotic hookworm Ancylostoma ceylanicum identify infection-specific gene families.</title>
        <authorList>
            <person name="Schwarz E.M."/>
            <person name="Hu Y."/>
            <person name="Antoshechkin I."/>
            <person name="Miller M.M."/>
            <person name="Sternberg P.W."/>
            <person name="Aroian R.V."/>
        </authorList>
    </citation>
    <scope>NUCLEOTIDE SEQUENCE</scope>
    <source>
        <strain evidence="3">HY135</strain>
    </source>
</reference>
<accession>A0A016WY74</accession>
<sequence>MVGRVSVTGKGKNSWIIQDSREPDPRAARCTAESIDNERRDGQWTVRMRRRSECHAQMLRRVPAGPEP</sequence>
<dbReference type="EMBL" id="JARK01000049">
    <property type="protein sequence ID" value="EYC44784.1"/>
    <property type="molecule type" value="Genomic_DNA"/>
</dbReference>
<comment type="caution">
    <text evidence="2">The sequence shown here is derived from an EMBL/GenBank/DDBJ whole genome shotgun (WGS) entry which is preliminary data.</text>
</comment>
<organism evidence="2 3">
    <name type="scientific">Ancylostoma ceylanicum</name>
    <dbReference type="NCBI Taxonomy" id="53326"/>
    <lineage>
        <taxon>Eukaryota</taxon>
        <taxon>Metazoa</taxon>
        <taxon>Ecdysozoa</taxon>
        <taxon>Nematoda</taxon>
        <taxon>Chromadorea</taxon>
        <taxon>Rhabditida</taxon>
        <taxon>Rhabditina</taxon>
        <taxon>Rhabditomorpha</taxon>
        <taxon>Strongyloidea</taxon>
        <taxon>Ancylostomatidae</taxon>
        <taxon>Ancylostomatinae</taxon>
        <taxon>Ancylostoma</taxon>
    </lineage>
</organism>
<evidence type="ECO:0000313" key="3">
    <source>
        <dbReference type="Proteomes" id="UP000024635"/>
    </source>
</evidence>
<gene>
    <name evidence="2" type="primary">Acey_s0449.g1652</name>
    <name evidence="2" type="ORF">Y032_0449g1652</name>
</gene>
<name>A0A016WY74_9BILA</name>
<dbReference type="AlphaFoldDB" id="A0A016WY74"/>